<accession>A0A5C6B5K5</accession>
<keyword evidence="5 6" id="KW-0238">DNA-binding</keyword>
<dbReference type="InterPro" id="IPR027417">
    <property type="entry name" value="P-loop_NTPase"/>
</dbReference>
<dbReference type="SMART" id="SM00968">
    <property type="entry name" value="SMC_hinge"/>
    <property type="match status" value="1"/>
</dbReference>
<comment type="similarity">
    <text evidence="6">Belongs to the SMC family.</text>
</comment>
<keyword evidence="10" id="KW-1185">Reference proteome</keyword>
<evidence type="ECO:0000256" key="6">
    <source>
        <dbReference type="HAMAP-Rule" id="MF_01894"/>
    </source>
</evidence>
<proteinExistence type="inferred from homology"/>
<feature type="coiled-coil region" evidence="6">
    <location>
        <begin position="240"/>
        <end position="386"/>
    </location>
</feature>
<dbReference type="RefSeq" id="WP_146518969.1">
    <property type="nucleotide sequence ID" value="NZ_CP151726.1"/>
</dbReference>
<dbReference type="Gene3D" id="3.40.50.300">
    <property type="entry name" value="P-loop containing nucleotide triphosphate hydrolases"/>
    <property type="match status" value="2"/>
</dbReference>
<keyword evidence="4 6" id="KW-0175">Coiled coil</keyword>
<feature type="region of interest" description="Disordered" evidence="7">
    <location>
        <begin position="457"/>
        <end position="478"/>
    </location>
</feature>
<dbReference type="PANTHER" id="PTHR43977">
    <property type="entry name" value="STRUCTURAL MAINTENANCE OF CHROMOSOMES PROTEIN 3"/>
    <property type="match status" value="1"/>
</dbReference>
<dbReference type="GO" id="GO:0005737">
    <property type="term" value="C:cytoplasm"/>
    <property type="evidence" value="ECO:0007669"/>
    <property type="project" value="UniProtKB-SubCell"/>
</dbReference>
<dbReference type="SUPFAM" id="SSF57997">
    <property type="entry name" value="Tropomyosin"/>
    <property type="match status" value="1"/>
</dbReference>
<evidence type="ECO:0000259" key="8">
    <source>
        <dbReference type="SMART" id="SM00968"/>
    </source>
</evidence>
<feature type="region of interest" description="Disordered" evidence="7">
    <location>
        <begin position="733"/>
        <end position="752"/>
    </location>
</feature>
<dbReference type="GO" id="GO:0003677">
    <property type="term" value="F:DNA binding"/>
    <property type="evidence" value="ECO:0007669"/>
    <property type="project" value="UniProtKB-UniRule"/>
</dbReference>
<comment type="domain">
    <text evidence="6">Contains large globular domains required for ATP hydrolysis at each terminus and a third globular domain forming a flexible hinge near the middle of the molecule. These domains are separated by coiled-coil structures.</text>
</comment>
<dbReference type="GO" id="GO:0030261">
    <property type="term" value="P:chromosome condensation"/>
    <property type="evidence" value="ECO:0007669"/>
    <property type="project" value="InterPro"/>
</dbReference>
<dbReference type="GO" id="GO:0007059">
    <property type="term" value="P:chromosome segregation"/>
    <property type="evidence" value="ECO:0007669"/>
    <property type="project" value="UniProtKB-UniRule"/>
</dbReference>
<dbReference type="HAMAP" id="MF_01894">
    <property type="entry name" value="Smc_prok"/>
    <property type="match status" value="1"/>
</dbReference>
<evidence type="ECO:0000256" key="1">
    <source>
        <dbReference type="ARBA" id="ARBA00022490"/>
    </source>
</evidence>
<keyword evidence="3 6" id="KW-0067">ATP-binding</keyword>
<comment type="function">
    <text evidence="6">Required for chromosome condensation and partitioning.</text>
</comment>
<name>A0A5C6B5K5_9BACT</name>
<keyword evidence="2 6" id="KW-0547">Nucleotide-binding</keyword>
<evidence type="ECO:0000256" key="7">
    <source>
        <dbReference type="SAM" id="MobiDB-lite"/>
    </source>
</evidence>
<evidence type="ECO:0000256" key="2">
    <source>
        <dbReference type="ARBA" id="ARBA00022741"/>
    </source>
</evidence>
<dbReference type="PIRSF" id="PIRSF005719">
    <property type="entry name" value="SMC"/>
    <property type="match status" value="1"/>
</dbReference>
<evidence type="ECO:0000256" key="3">
    <source>
        <dbReference type="ARBA" id="ARBA00022840"/>
    </source>
</evidence>
<evidence type="ECO:0000256" key="5">
    <source>
        <dbReference type="ARBA" id="ARBA00023125"/>
    </source>
</evidence>
<protein>
    <recommendedName>
        <fullName evidence="6">Chromosome partition protein Smc</fullName>
    </recommendedName>
</protein>
<keyword evidence="1 6" id="KW-0963">Cytoplasm</keyword>
<feature type="coiled-coil region" evidence="6">
    <location>
        <begin position="808"/>
        <end position="877"/>
    </location>
</feature>
<dbReference type="NCBIfam" id="TIGR02168">
    <property type="entry name" value="SMC_prok_B"/>
    <property type="match status" value="1"/>
</dbReference>
<dbReference type="InterPro" id="IPR024704">
    <property type="entry name" value="SMC"/>
</dbReference>
<dbReference type="InterPro" id="IPR003395">
    <property type="entry name" value="RecF/RecN/SMC_N"/>
</dbReference>
<feature type="binding site" evidence="6">
    <location>
        <begin position="31"/>
        <end position="38"/>
    </location>
    <ligand>
        <name>ATP</name>
        <dbReference type="ChEBI" id="CHEBI:30616"/>
    </ligand>
</feature>
<dbReference type="SUPFAM" id="SSF75553">
    <property type="entry name" value="Smc hinge domain"/>
    <property type="match status" value="1"/>
</dbReference>
<evidence type="ECO:0000313" key="9">
    <source>
        <dbReference type="EMBL" id="TWU05774.1"/>
    </source>
</evidence>
<dbReference type="GO" id="GO:0016887">
    <property type="term" value="F:ATP hydrolysis activity"/>
    <property type="evidence" value="ECO:0007669"/>
    <property type="project" value="InterPro"/>
</dbReference>
<dbReference type="Pfam" id="PF02463">
    <property type="entry name" value="SMC_N"/>
    <property type="match status" value="2"/>
</dbReference>
<dbReference type="Proteomes" id="UP000320176">
    <property type="component" value="Unassembled WGS sequence"/>
</dbReference>
<dbReference type="GO" id="GO:0005524">
    <property type="term" value="F:ATP binding"/>
    <property type="evidence" value="ECO:0007669"/>
    <property type="project" value="UniProtKB-UniRule"/>
</dbReference>
<dbReference type="InterPro" id="IPR036277">
    <property type="entry name" value="SMC_hinge_sf"/>
</dbReference>
<dbReference type="SUPFAM" id="SSF52540">
    <property type="entry name" value="P-loop containing nucleoside triphosphate hydrolases"/>
    <property type="match status" value="1"/>
</dbReference>
<comment type="subunit">
    <text evidence="6">Homodimer.</text>
</comment>
<comment type="subcellular location">
    <subcellularLocation>
        <location evidence="6">Cytoplasm</location>
    </subcellularLocation>
</comment>
<dbReference type="Gene3D" id="1.10.287.1490">
    <property type="match status" value="1"/>
</dbReference>
<dbReference type="EMBL" id="SJPN01000002">
    <property type="protein sequence ID" value="TWU05774.1"/>
    <property type="molecule type" value="Genomic_DNA"/>
</dbReference>
<dbReference type="Gene3D" id="3.30.70.1620">
    <property type="match status" value="1"/>
</dbReference>
<dbReference type="GO" id="GO:0007062">
    <property type="term" value="P:sister chromatid cohesion"/>
    <property type="evidence" value="ECO:0007669"/>
    <property type="project" value="InterPro"/>
</dbReference>
<dbReference type="Gene3D" id="1.20.1060.20">
    <property type="match status" value="1"/>
</dbReference>
<reference evidence="9 10" key="1">
    <citation type="submission" date="2019-02" db="EMBL/GenBank/DDBJ databases">
        <title>Deep-cultivation of Planctomycetes and their phenomic and genomic characterization uncovers novel biology.</title>
        <authorList>
            <person name="Wiegand S."/>
            <person name="Jogler M."/>
            <person name="Boedeker C."/>
            <person name="Pinto D."/>
            <person name="Vollmers J."/>
            <person name="Rivas-Marin E."/>
            <person name="Kohn T."/>
            <person name="Peeters S.H."/>
            <person name="Heuer A."/>
            <person name="Rast P."/>
            <person name="Oberbeckmann S."/>
            <person name="Bunk B."/>
            <person name="Jeske O."/>
            <person name="Meyerdierks A."/>
            <person name="Storesund J.E."/>
            <person name="Kallscheuer N."/>
            <person name="Luecker S."/>
            <person name="Lage O.M."/>
            <person name="Pohl T."/>
            <person name="Merkel B.J."/>
            <person name="Hornburger P."/>
            <person name="Mueller R.-W."/>
            <person name="Bruemmer F."/>
            <person name="Labrenz M."/>
            <person name="Spormann A.M."/>
            <person name="Op Den Camp H."/>
            <person name="Overmann J."/>
            <person name="Amann R."/>
            <person name="Jetten M.S.M."/>
            <person name="Mascher T."/>
            <person name="Medema M.H."/>
            <person name="Devos D.P."/>
            <person name="Kaster A.-K."/>
            <person name="Ovreas L."/>
            <person name="Rohde M."/>
            <person name="Galperin M.Y."/>
            <person name="Jogler C."/>
        </authorList>
    </citation>
    <scope>NUCLEOTIDE SEQUENCE [LARGE SCALE GENOMIC DNA]</scope>
    <source>
        <strain evidence="9 10">Pla52n</strain>
    </source>
</reference>
<evidence type="ECO:0000256" key="4">
    <source>
        <dbReference type="ARBA" id="ARBA00023054"/>
    </source>
</evidence>
<evidence type="ECO:0000313" key="10">
    <source>
        <dbReference type="Proteomes" id="UP000320176"/>
    </source>
</evidence>
<dbReference type="OrthoDB" id="9808768at2"/>
<gene>
    <name evidence="9" type="primary">smc_3</name>
    <name evidence="6" type="synonym">smc</name>
    <name evidence="9" type="ORF">Pla52n_14890</name>
</gene>
<dbReference type="Pfam" id="PF06470">
    <property type="entry name" value="SMC_hinge"/>
    <property type="match status" value="1"/>
</dbReference>
<dbReference type="InterPro" id="IPR011890">
    <property type="entry name" value="SMC_prok"/>
</dbReference>
<organism evidence="9 10">
    <name type="scientific">Stieleria varia</name>
    <dbReference type="NCBI Taxonomy" id="2528005"/>
    <lineage>
        <taxon>Bacteria</taxon>
        <taxon>Pseudomonadati</taxon>
        <taxon>Planctomycetota</taxon>
        <taxon>Planctomycetia</taxon>
        <taxon>Pirellulales</taxon>
        <taxon>Pirellulaceae</taxon>
        <taxon>Stieleria</taxon>
    </lineage>
</organism>
<dbReference type="GO" id="GO:0006260">
    <property type="term" value="P:DNA replication"/>
    <property type="evidence" value="ECO:0007669"/>
    <property type="project" value="UniProtKB-UniRule"/>
</dbReference>
<dbReference type="InterPro" id="IPR010935">
    <property type="entry name" value="SMC_hinge"/>
</dbReference>
<comment type="caution">
    <text evidence="9">The sequence shown here is derived from an EMBL/GenBank/DDBJ whole genome shotgun (WGS) entry which is preliminary data.</text>
</comment>
<sequence>MLKALELAGFKSFADRTRFDFPDGITVVVGPNGSGKSNIVDAIKWVLGSQSAKSLRGKDMSDVIFKGSQTRAAANAAEATIIFENADGNLPVDAPEVHVTRRVYRSGESEYLINNQAVRLKDVRDLIRGTGIGIDAYSLIEQGKVDRMLQANAKDRRAIFEEAAGISRFKAKKVEAERRLARVQTNLTRLGDIVDEVGARLKSVRSQASKAERYRQATERLKELRTVVAWTDWAQMQSESDEIKTEFQQANERLSQLEQQREEMTQQRQAADAQLQQIADEAQQLESVRSTLSQTIAELAGRREADKSSVAELRTTIAKALRRVRLLRSQAGSAAAELRGATDRLQAYQDELASVRERAGQVEQHRDKIQQEMDGVLKSRDETQREHLATVRDVADRESARQSIQARIAEAGRLLVTLATRLQAAQSALEAANQEAEKTRLRCSELEQRIQKASADVQIAEAKSQENRRTLSRRQEEHSALKTRLEGVRQRHIVLEDLQRRQEGVSGGVRTLLSDDNGGAKRFASSIRGMVADLIKAETSVAPMIDTALGHRSQYVVVTGTEIQDAVVRSELVIDGRVGLLRADALPATHDADRIKLDGLQGVVGRADRLVQCEPEHLPIVQHLLSSTWVVDSLETAMGLRKLGGKEMRFVTQSGEVLESDGAIVVGKIGTATGLISRRSELIAAAEEIEHYTFQIHDNDEEMARLLELVETQDSELGRAEQAHRALLTQHAAAEAERRHASERVASRQGALEELQSEIQTSSDEQAAAKKEDVGLEARIKQGRETIEALEMRSAEIDEMISETQSALQAATNAVMEVSVDVARAEQKYEALSAAIEQQRRDQGERQAAVDEARGAADAARQRLDMLTARMLDATDQLATLHWDAEQNERKLRLLAEDAARVRQSNRDVIAASEKAMKAAATASEAVHSLNARRDNLVMRMDSLAERLQEDYQIDLRGDEPPEDLQEPENRQEVESEIARLREQLQRTSSVNMEALEELEGLQERYDHLHSQYEDLSAAKDSLQRIIGRINADSRRLFLDTLEAIRQNFQKLYRKSFGGGHADLVLEDSDDPLEAGVEIVATPPGKPSFSNSLLSGGEKALTAVALLMSIFQYRPSPFCVLDEVDAPFDEANIGRFVTVLNEFLDHSKFVVVTHSKKTMTAATTLYGVTMQESGVSKQVSIKFEDVSDDGEITEGEAA</sequence>
<feature type="region of interest" description="Disordered" evidence="7">
    <location>
        <begin position="953"/>
        <end position="973"/>
    </location>
</feature>
<feature type="compositionally biased region" description="Basic and acidic residues" evidence="7">
    <location>
        <begin position="734"/>
        <end position="746"/>
    </location>
</feature>
<dbReference type="Gene3D" id="6.10.140.1720">
    <property type="match status" value="1"/>
</dbReference>
<dbReference type="GO" id="GO:0005694">
    <property type="term" value="C:chromosome"/>
    <property type="evidence" value="ECO:0007669"/>
    <property type="project" value="InterPro"/>
</dbReference>
<feature type="domain" description="SMC hinge" evidence="8">
    <location>
        <begin position="525"/>
        <end position="641"/>
    </location>
</feature>
<feature type="compositionally biased region" description="Basic and acidic residues" evidence="7">
    <location>
        <begin position="463"/>
        <end position="478"/>
    </location>
</feature>
<dbReference type="AlphaFoldDB" id="A0A5C6B5K5"/>